<feature type="region of interest" description="Disordered" evidence="1">
    <location>
        <begin position="1"/>
        <end position="38"/>
    </location>
</feature>
<gene>
    <name evidence="2" type="ORF">NRP21_27280</name>
</gene>
<keyword evidence="3" id="KW-1185">Reference proteome</keyword>
<comment type="caution">
    <text evidence="2">The sequence shown here is derived from an EMBL/GenBank/DDBJ whole genome shotgun (WGS) entry which is preliminary data.</text>
</comment>
<proteinExistence type="predicted"/>
<evidence type="ECO:0000313" key="3">
    <source>
        <dbReference type="Proteomes" id="UP001524642"/>
    </source>
</evidence>
<organism evidence="2 3">
    <name type="scientific">Roseomonas populi</name>
    <dbReference type="NCBI Taxonomy" id="3121582"/>
    <lineage>
        <taxon>Bacteria</taxon>
        <taxon>Pseudomonadati</taxon>
        <taxon>Pseudomonadota</taxon>
        <taxon>Alphaproteobacteria</taxon>
        <taxon>Acetobacterales</taxon>
        <taxon>Roseomonadaceae</taxon>
        <taxon>Roseomonas</taxon>
    </lineage>
</organism>
<dbReference type="RefSeq" id="WP_257719406.1">
    <property type="nucleotide sequence ID" value="NZ_JANJOU010000041.1"/>
</dbReference>
<name>A0ABT1XC99_9PROT</name>
<reference evidence="2 3" key="1">
    <citation type="submission" date="2022-06" db="EMBL/GenBank/DDBJ databases">
        <title>Roseomonas CN29.</title>
        <authorList>
            <person name="Cheng Y."/>
            <person name="He X."/>
        </authorList>
    </citation>
    <scope>NUCLEOTIDE SEQUENCE [LARGE SCALE GENOMIC DNA]</scope>
    <source>
        <strain evidence="2 3">CN29</strain>
    </source>
</reference>
<protein>
    <submittedName>
        <fullName evidence="2">Uncharacterized protein</fullName>
    </submittedName>
</protein>
<dbReference type="Proteomes" id="UP001524642">
    <property type="component" value="Unassembled WGS sequence"/>
</dbReference>
<evidence type="ECO:0000313" key="2">
    <source>
        <dbReference type="EMBL" id="MCR0985761.1"/>
    </source>
</evidence>
<evidence type="ECO:0000256" key="1">
    <source>
        <dbReference type="SAM" id="MobiDB-lite"/>
    </source>
</evidence>
<dbReference type="EMBL" id="JANJOU010000041">
    <property type="protein sequence ID" value="MCR0985761.1"/>
    <property type="molecule type" value="Genomic_DNA"/>
</dbReference>
<accession>A0ABT1XC99</accession>
<sequence>MTRPGIPGAVRRERDTAPFASLPGRKAPARTAGKAGVSDKILAAAGRSLGGDAGKAAP</sequence>